<name>A0A839A6F3_9LACT</name>
<keyword evidence="2" id="KW-0540">Nuclease</keyword>
<feature type="domain" description="Restriction endonuclease type II NgoFVII C-terminal B3-like DNA-binding" evidence="1">
    <location>
        <begin position="264"/>
        <end position="388"/>
    </location>
</feature>
<dbReference type="GO" id="GO:0004519">
    <property type="term" value="F:endonuclease activity"/>
    <property type="evidence" value="ECO:0007669"/>
    <property type="project" value="UniProtKB-KW"/>
</dbReference>
<keyword evidence="2" id="KW-0378">Hydrolase</keyword>
<reference evidence="2 3" key="1">
    <citation type="submission" date="2020-06" db="EMBL/GenBank/DDBJ databases">
        <title>Reclassification of Facklamia ignava, Facklamia soureckii and Facklami tabacinasalis as Falseniella iganva gen. nov., comb. nov., Hutsoniella ignava gen. nov., comb. nov., and Ruoffia tabacinasalis gen. nov., comb. nov and description of Ruoffia haltotolerans sp. nov., isolated from hypersaline Inland Sea of Qatar.</title>
        <authorList>
            <person name="Fotedar R."/>
            <person name="Sankaranarayanan K."/>
            <person name="Lawson P."/>
            <person name="Caldwell M."/>
            <person name="Zeyara A."/>
            <person name="Al Malki A."/>
            <person name="Ali M."/>
        </authorList>
    </citation>
    <scope>NUCLEOTIDE SEQUENCE [LARGE SCALE GENOMIC DNA]</scope>
    <source>
        <strain evidence="2 3">INB8</strain>
    </source>
</reference>
<dbReference type="InterPro" id="IPR048923">
    <property type="entry name" value="RE_NgoFVII_C"/>
</dbReference>
<keyword evidence="3" id="KW-1185">Reference proteome</keyword>
<accession>A0A839A6F3</accession>
<dbReference type="Pfam" id="PF20731">
    <property type="entry name" value="RE_NgoFVII_C"/>
    <property type="match status" value="1"/>
</dbReference>
<evidence type="ECO:0000313" key="3">
    <source>
        <dbReference type="Proteomes" id="UP000571018"/>
    </source>
</evidence>
<evidence type="ECO:0000259" key="1">
    <source>
        <dbReference type="Pfam" id="PF20731"/>
    </source>
</evidence>
<comment type="caution">
    <text evidence="2">The sequence shown here is derived from an EMBL/GenBank/DDBJ whole genome shotgun (WGS) entry which is preliminary data.</text>
</comment>
<proteinExistence type="predicted"/>
<keyword evidence="2" id="KW-0255">Endonuclease</keyword>
<dbReference type="Proteomes" id="UP000571018">
    <property type="component" value="Unassembled WGS sequence"/>
</dbReference>
<evidence type="ECO:0000313" key="2">
    <source>
        <dbReference type="EMBL" id="MBA5729582.1"/>
    </source>
</evidence>
<gene>
    <name evidence="2" type="ORF">HW423_07275</name>
</gene>
<protein>
    <submittedName>
        <fullName evidence="2">NgoFVII family restriction endonuclease</fullName>
    </submittedName>
</protein>
<organism evidence="2 3">
    <name type="scientific">Ruoffia halotolerans</name>
    <dbReference type="NCBI Taxonomy" id="2748684"/>
    <lineage>
        <taxon>Bacteria</taxon>
        <taxon>Bacillati</taxon>
        <taxon>Bacillota</taxon>
        <taxon>Bacilli</taxon>
        <taxon>Lactobacillales</taxon>
        <taxon>Aerococcaceae</taxon>
        <taxon>Ruoffia</taxon>
    </lineage>
</organism>
<dbReference type="EMBL" id="JACAOA010000018">
    <property type="protein sequence ID" value="MBA5729582.1"/>
    <property type="molecule type" value="Genomic_DNA"/>
</dbReference>
<sequence>MQLKQNIFIIVRHNLKGVIGVSELFWNDQSESQKEEYIEMLKILGSLSNLFSDSNSPYLYYRAHENLFCASFDAKNLSRGDVSYDAIKDRVGIGLKTFLQNNGRTYQKVAEFNGDSDKIRKLKSHEEIVYMIAELRNKRIEVTQNITDATDSVYHLITREPGKMNVFETPLDLVDINSIRIQKKQNKNTIRFTDKYNEYSYSLSKNTLLKRFYTQEQNKIVTFDVDILENPFELLKSMQVKIADSRLISESKENYIVLPLYSPNRGDVPQRSGLNQWNAQGRVRHPDEVYIPIPAWIHETFDTFFAYAKQRKVKGESAKDSPTFQVELPNGDVMKCKVAQSGGKALMSDPNKDLGRWILRDVLKIVPNHLVNMSTLNEIGIDSVKLTKKAEDYYLLDFMETGSYTEFKEENA</sequence>
<dbReference type="AlphaFoldDB" id="A0A839A6F3"/>